<reference evidence="5" key="1">
    <citation type="submission" date="2017-01" db="EMBL/GenBank/DDBJ databases">
        <title>Comparative genomics of anhydrobiosis in the tardigrade Hypsibius dujardini.</title>
        <authorList>
            <person name="Yoshida Y."/>
            <person name="Koutsovoulos G."/>
            <person name="Laetsch D."/>
            <person name="Stevens L."/>
            <person name="Kumar S."/>
            <person name="Horikawa D."/>
            <person name="Ishino K."/>
            <person name="Komine S."/>
            <person name="Tomita M."/>
            <person name="Blaxter M."/>
            <person name="Arakawa K."/>
        </authorList>
    </citation>
    <scope>NUCLEOTIDE SEQUENCE [LARGE SCALE GENOMIC DNA]</scope>
    <source>
        <strain evidence="5">Z151</strain>
    </source>
</reference>
<dbReference type="Proteomes" id="UP000192578">
    <property type="component" value="Unassembled WGS sequence"/>
</dbReference>
<keyword evidence="5" id="KW-1185">Reference proteome</keyword>
<dbReference type="SMART" id="SM00034">
    <property type="entry name" value="CLECT"/>
    <property type="match status" value="1"/>
</dbReference>
<dbReference type="PROSITE" id="PS00615">
    <property type="entry name" value="C_TYPE_LECTIN_1"/>
    <property type="match status" value="1"/>
</dbReference>
<name>A0A9X6NFF7_HYPEX</name>
<dbReference type="OrthoDB" id="7357196at2759"/>
<dbReference type="InterPro" id="IPR050111">
    <property type="entry name" value="C-type_lectin/snaclec_domain"/>
</dbReference>
<dbReference type="Pfam" id="PF00059">
    <property type="entry name" value="Lectin_C"/>
    <property type="match status" value="1"/>
</dbReference>
<gene>
    <name evidence="4" type="ORF">BV898_16732</name>
</gene>
<dbReference type="Gene3D" id="3.10.100.10">
    <property type="entry name" value="Mannose-Binding Protein A, subunit A"/>
    <property type="match status" value="1"/>
</dbReference>
<feature type="domain" description="C-type lectin" evidence="3">
    <location>
        <begin position="117"/>
        <end position="235"/>
    </location>
</feature>
<evidence type="ECO:0000256" key="1">
    <source>
        <dbReference type="ARBA" id="ARBA00023157"/>
    </source>
</evidence>
<sequence length="379" mass="42865">MSFRALTGTSRRGLGCIKRRMIRIDGSGPMGQRSREPTFQTNVPISHETDRPDCVAMEVFNGKWIPQNCLQSWGWVCEIDKGVYPEGQLIEEFPAEIPISRECGNSTQEGEWYLSTETNECLYFSRRPDSWRNAQTTCQALGSNLVTVTEKSHDFITRLVGQFGEPNSYWLGLYQVNPDTLEHQWVDQQAAVSFFRPWATDQPNPSGREQCVAHQSWSGKWYDFNCGHQLPFICHKSDRVVLPFPTQDPKLGACPRTGRNFVRSLTILETFIKFFLGNVLLLFWSGQRHLRRSRNHVPSLLPQGKDQRGGSLVSIHSSLENDFIVAQVRRTYHRHNPVHPGEGGGRSPPLPDTPDPPANLGSWGSGGSGGRPDFSMFEF</sequence>
<dbReference type="PANTHER" id="PTHR22803">
    <property type="entry name" value="MANNOSE, PHOSPHOLIPASE, LECTIN RECEPTOR RELATED"/>
    <property type="match status" value="1"/>
</dbReference>
<feature type="region of interest" description="Disordered" evidence="2">
    <location>
        <begin position="334"/>
        <end position="379"/>
    </location>
</feature>
<dbReference type="CDD" id="cd00037">
    <property type="entry name" value="CLECT"/>
    <property type="match status" value="1"/>
</dbReference>
<organism evidence="4 5">
    <name type="scientific">Hypsibius exemplaris</name>
    <name type="common">Freshwater tardigrade</name>
    <dbReference type="NCBI Taxonomy" id="2072580"/>
    <lineage>
        <taxon>Eukaryota</taxon>
        <taxon>Metazoa</taxon>
        <taxon>Ecdysozoa</taxon>
        <taxon>Tardigrada</taxon>
        <taxon>Eutardigrada</taxon>
        <taxon>Parachela</taxon>
        <taxon>Hypsibioidea</taxon>
        <taxon>Hypsibiidae</taxon>
        <taxon>Hypsibius</taxon>
    </lineage>
</organism>
<dbReference type="InterPro" id="IPR016186">
    <property type="entry name" value="C-type_lectin-like/link_sf"/>
</dbReference>
<evidence type="ECO:0000313" key="4">
    <source>
        <dbReference type="EMBL" id="OWA52274.1"/>
    </source>
</evidence>
<dbReference type="InterPro" id="IPR016187">
    <property type="entry name" value="CTDL_fold"/>
</dbReference>
<dbReference type="InterPro" id="IPR018378">
    <property type="entry name" value="C-type_lectin_CS"/>
</dbReference>
<comment type="caution">
    <text evidence="4">The sequence shown here is derived from an EMBL/GenBank/DDBJ whole genome shotgun (WGS) entry which is preliminary data.</text>
</comment>
<feature type="compositionally biased region" description="Pro residues" evidence="2">
    <location>
        <begin position="348"/>
        <end position="357"/>
    </location>
</feature>
<dbReference type="SUPFAM" id="SSF56436">
    <property type="entry name" value="C-type lectin-like"/>
    <property type="match status" value="2"/>
</dbReference>
<dbReference type="InterPro" id="IPR001304">
    <property type="entry name" value="C-type_lectin-like"/>
</dbReference>
<proteinExistence type="predicted"/>
<dbReference type="AlphaFoldDB" id="A0A9X6NFF7"/>
<evidence type="ECO:0000259" key="3">
    <source>
        <dbReference type="PROSITE" id="PS50041"/>
    </source>
</evidence>
<evidence type="ECO:0000256" key="2">
    <source>
        <dbReference type="SAM" id="MobiDB-lite"/>
    </source>
</evidence>
<keyword evidence="1" id="KW-1015">Disulfide bond</keyword>
<accession>A0A9X6NFF7</accession>
<protein>
    <recommendedName>
        <fullName evidence="3">C-type lectin domain-containing protein</fullName>
    </recommendedName>
</protein>
<dbReference type="PROSITE" id="PS50041">
    <property type="entry name" value="C_TYPE_LECTIN_2"/>
    <property type="match status" value="1"/>
</dbReference>
<evidence type="ECO:0000313" key="5">
    <source>
        <dbReference type="Proteomes" id="UP000192578"/>
    </source>
</evidence>
<dbReference type="EMBL" id="MTYJ01000260">
    <property type="protein sequence ID" value="OWA52274.1"/>
    <property type="molecule type" value="Genomic_DNA"/>
</dbReference>